<gene>
    <name evidence="1" type="ORF">S12H4_48941</name>
</gene>
<accession>X1TS54</accession>
<proteinExistence type="predicted"/>
<evidence type="ECO:0000313" key="1">
    <source>
        <dbReference type="EMBL" id="GAJ08163.1"/>
    </source>
</evidence>
<dbReference type="EMBL" id="BARW01030643">
    <property type="protein sequence ID" value="GAJ08163.1"/>
    <property type="molecule type" value="Genomic_DNA"/>
</dbReference>
<sequence length="99" mass="11144">PPKVVPVYRDMQIVSSWKVTEDEKDSFSVSGIIGDSGKEIFDWYKSQFSNWDTEESEITSGEGSTYSINAGNDNYDVGVIIMDVESEDEVTVMIYVDEL</sequence>
<name>X1TS54_9ZZZZ</name>
<protein>
    <submittedName>
        <fullName evidence="1">Uncharacterized protein</fullName>
    </submittedName>
</protein>
<feature type="non-terminal residue" evidence="1">
    <location>
        <position position="1"/>
    </location>
</feature>
<reference evidence="1" key="1">
    <citation type="journal article" date="2014" name="Front. Microbiol.">
        <title>High frequency of phylogenetically diverse reductive dehalogenase-homologous genes in deep subseafloor sedimentary metagenomes.</title>
        <authorList>
            <person name="Kawai M."/>
            <person name="Futagami T."/>
            <person name="Toyoda A."/>
            <person name="Takaki Y."/>
            <person name="Nishi S."/>
            <person name="Hori S."/>
            <person name="Arai W."/>
            <person name="Tsubouchi T."/>
            <person name="Morono Y."/>
            <person name="Uchiyama I."/>
            <person name="Ito T."/>
            <person name="Fujiyama A."/>
            <person name="Inagaki F."/>
            <person name="Takami H."/>
        </authorList>
    </citation>
    <scope>NUCLEOTIDE SEQUENCE</scope>
    <source>
        <strain evidence="1">Expedition CK06-06</strain>
    </source>
</reference>
<dbReference type="AlphaFoldDB" id="X1TS54"/>
<organism evidence="1">
    <name type="scientific">marine sediment metagenome</name>
    <dbReference type="NCBI Taxonomy" id="412755"/>
    <lineage>
        <taxon>unclassified sequences</taxon>
        <taxon>metagenomes</taxon>
        <taxon>ecological metagenomes</taxon>
    </lineage>
</organism>
<comment type="caution">
    <text evidence="1">The sequence shown here is derived from an EMBL/GenBank/DDBJ whole genome shotgun (WGS) entry which is preliminary data.</text>
</comment>